<evidence type="ECO:0000256" key="2">
    <source>
        <dbReference type="SAM" id="MobiDB-lite"/>
    </source>
</evidence>
<comment type="caution">
    <text evidence="3">The sequence shown here is derived from an EMBL/GenBank/DDBJ whole genome shotgun (WGS) entry which is preliminary data.</text>
</comment>
<name>A0A2A9PDU7_OPHUN</name>
<feature type="region of interest" description="Disordered" evidence="2">
    <location>
        <begin position="1"/>
        <end position="22"/>
    </location>
</feature>
<feature type="coiled-coil region" evidence="1">
    <location>
        <begin position="51"/>
        <end position="78"/>
    </location>
</feature>
<dbReference type="Proteomes" id="UP000037136">
    <property type="component" value="Unassembled WGS sequence"/>
</dbReference>
<dbReference type="OrthoDB" id="4927045at2759"/>
<evidence type="ECO:0000313" key="4">
    <source>
        <dbReference type="Proteomes" id="UP000037136"/>
    </source>
</evidence>
<evidence type="ECO:0000313" key="3">
    <source>
        <dbReference type="EMBL" id="PFH59077.1"/>
    </source>
</evidence>
<organism evidence="3 4">
    <name type="scientific">Ophiocordyceps unilateralis</name>
    <name type="common">Zombie-ant fungus</name>
    <name type="synonym">Torrubia unilateralis</name>
    <dbReference type="NCBI Taxonomy" id="268505"/>
    <lineage>
        <taxon>Eukaryota</taxon>
        <taxon>Fungi</taxon>
        <taxon>Dikarya</taxon>
        <taxon>Ascomycota</taxon>
        <taxon>Pezizomycotina</taxon>
        <taxon>Sordariomycetes</taxon>
        <taxon>Hypocreomycetidae</taxon>
        <taxon>Hypocreales</taxon>
        <taxon>Ophiocordycipitaceae</taxon>
        <taxon>Ophiocordyceps</taxon>
    </lineage>
</organism>
<keyword evidence="4" id="KW-1185">Reference proteome</keyword>
<sequence length="192" mass="20955">MSLQPSPRTDEAHPQRQPDLLPPKLTSIAASIFAPLDAEDVTNYVPPATRVARLNQTLSRLDGQADRVRDNIRALARRECIRILYLCPPLPIDGDADDGDRQSTGLNADGAAMIANMEASPCPGGDAPSELPLPDWSKARPPSSPREDSARQLMTVVSQALTDIESFNRHAACVRAPLEHELRQIEADRLAH</sequence>
<reference evidence="3 4" key="1">
    <citation type="journal article" date="2015" name="BMC Genomics">
        <title>Gene expression during zombie ant biting behavior reflects the complexity underlying fungal parasitic behavioral manipulation.</title>
        <authorList>
            <person name="de Bekker C."/>
            <person name="Ohm R.A."/>
            <person name="Loreto R.G."/>
            <person name="Sebastian A."/>
            <person name="Albert I."/>
            <person name="Merrow M."/>
            <person name="Brachmann A."/>
            <person name="Hughes D.P."/>
        </authorList>
    </citation>
    <scope>NUCLEOTIDE SEQUENCE [LARGE SCALE GENOMIC DNA]</scope>
    <source>
        <strain evidence="3 4">SC16a</strain>
    </source>
</reference>
<accession>A0A2A9PDU7</accession>
<dbReference type="STRING" id="268505.A0A2A9PDU7"/>
<gene>
    <name evidence="3" type="ORF">XA68_12817</name>
</gene>
<evidence type="ECO:0000256" key="1">
    <source>
        <dbReference type="SAM" id="Coils"/>
    </source>
</evidence>
<proteinExistence type="predicted"/>
<reference evidence="3 4" key="2">
    <citation type="journal article" date="2017" name="Sci. Rep.">
        <title>Ant-infecting Ophiocordyceps genomes reveal a high diversity of potential behavioral manipulation genes and a possible major role for enterotoxins.</title>
        <authorList>
            <person name="de Bekker C."/>
            <person name="Ohm R.A."/>
            <person name="Evans H.C."/>
            <person name="Brachmann A."/>
            <person name="Hughes D.P."/>
        </authorList>
    </citation>
    <scope>NUCLEOTIDE SEQUENCE [LARGE SCALE GENOMIC DNA]</scope>
    <source>
        <strain evidence="3 4">SC16a</strain>
    </source>
</reference>
<keyword evidence="1" id="KW-0175">Coiled coil</keyword>
<dbReference type="EMBL" id="LAZP02000228">
    <property type="protein sequence ID" value="PFH59077.1"/>
    <property type="molecule type" value="Genomic_DNA"/>
</dbReference>
<feature type="region of interest" description="Disordered" evidence="2">
    <location>
        <begin position="119"/>
        <end position="150"/>
    </location>
</feature>
<dbReference type="AlphaFoldDB" id="A0A2A9PDU7"/>
<protein>
    <submittedName>
        <fullName evidence="3">Uncharacterized protein</fullName>
    </submittedName>
</protein>